<keyword evidence="6" id="KW-0653">Protein transport</keyword>
<feature type="transmembrane region" description="Helical" evidence="7">
    <location>
        <begin position="159"/>
        <end position="182"/>
    </location>
</feature>
<feature type="transmembrane region" description="Helical" evidence="7">
    <location>
        <begin position="20"/>
        <end position="45"/>
    </location>
</feature>
<dbReference type="EMBL" id="JAOQJQ010000006">
    <property type="protein sequence ID" value="MCU6763288.1"/>
    <property type="molecule type" value="Genomic_DNA"/>
</dbReference>
<proteinExistence type="inferred from homology"/>
<protein>
    <submittedName>
        <fullName evidence="9">MotA/TolQ/ExbB proton channel family protein</fullName>
    </submittedName>
</protein>
<keyword evidence="6" id="KW-0813">Transport</keyword>
<accession>A0ABT2TM61</accession>
<keyword evidence="3 7" id="KW-0812">Transmembrane</keyword>
<comment type="similarity">
    <text evidence="6">Belongs to the exbB/tolQ family.</text>
</comment>
<keyword evidence="2" id="KW-1003">Cell membrane</keyword>
<evidence type="ECO:0000256" key="4">
    <source>
        <dbReference type="ARBA" id="ARBA00022989"/>
    </source>
</evidence>
<keyword evidence="10" id="KW-1185">Reference proteome</keyword>
<evidence type="ECO:0000256" key="3">
    <source>
        <dbReference type="ARBA" id="ARBA00022692"/>
    </source>
</evidence>
<dbReference type="Pfam" id="PF01618">
    <property type="entry name" value="MotA_ExbB"/>
    <property type="match status" value="1"/>
</dbReference>
<comment type="subcellular location">
    <subcellularLocation>
        <location evidence="1">Cell membrane</location>
        <topology evidence="1">Multi-pass membrane protein</topology>
    </subcellularLocation>
    <subcellularLocation>
        <location evidence="6">Membrane</location>
        <topology evidence="6">Multi-pass membrane protein</topology>
    </subcellularLocation>
</comment>
<evidence type="ECO:0000256" key="1">
    <source>
        <dbReference type="ARBA" id="ARBA00004651"/>
    </source>
</evidence>
<dbReference type="InterPro" id="IPR002898">
    <property type="entry name" value="MotA_ExbB_proton_chnl"/>
</dbReference>
<keyword evidence="5 7" id="KW-0472">Membrane</keyword>
<keyword evidence="4 7" id="KW-1133">Transmembrane helix</keyword>
<organism evidence="9 10">
    <name type="scientific">Brotonthovivens ammoniilytica</name>
    <dbReference type="NCBI Taxonomy" id="2981725"/>
    <lineage>
        <taxon>Bacteria</taxon>
        <taxon>Bacillati</taxon>
        <taxon>Bacillota</taxon>
        <taxon>Clostridia</taxon>
        <taxon>Lachnospirales</taxon>
        <taxon>Lachnospiraceae</taxon>
        <taxon>Brotonthovivens</taxon>
    </lineage>
</organism>
<sequence length="209" mass="23184">MNLSSLTQAMRTICGSLQVPVIIILFIIGAVTLIILGSLIVEVIIERRHLKVWMPKLVDELRAGEVLPEESIRRSGLLKRQKIALIELTDHKELTENMREALAVRLLQENKSRYDTILKISELIVRLGPVFGLLGTLIPLGPGIIALGQGDTYTLSQSLMTAFDTTVMGLGCAAIATVITTIRKKWYANDISILETLMECVLEVEKKYA</sequence>
<evidence type="ECO:0000313" key="10">
    <source>
        <dbReference type="Proteomes" id="UP001652442"/>
    </source>
</evidence>
<dbReference type="InterPro" id="IPR050790">
    <property type="entry name" value="ExbB/TolQ_transport"/>
</dbReference>
<dbReference type="Proteomes" id="UP001652442">
    <property type="component" value="Unassembled WGS sequence"/>
</dbReference>
<dbReference type="RefSeq" id="WP_158425931.1">
    <property type="nucleotide sequence ID" value="NZ_JAOQJQ010000006.1"/>
</dbReference>
<dbReference type="PANTHER" id="PTHR30625:SF3">
    <property type="entry name" value="TOL-PAL SYSTEM PROTEIN TOLQ"/>
    <property type="match status" value="1"/>
</dbReference>
<evidence type="ECO:0000313" key="9">
    <source>
        <dbReference type="EMBL" id="MCU6763288.1"/>
    </source>
</evidence>
<evidence type="ECO:0000256" key="2">
    <source>
        <dbReference type="ARBA" id="ARBA00022475"/>
    </source>
</evidence>
<evidence type="ECO:0000256" key="7">
    <source>
        <dbReference type="SAM" id="Phobius"/>
    </source>
</evidence>
<evidence type="ECO:0000259" key="8">
    <source>
        <dbReference type="Pfam" id="PF01618"/>
    </source>
</evidence>
<feature type="domain" description="MotA/TolQ/ExbB proton channel" evidence="8">
    <location>
        <begin position="85"/>
        <end position="191"/>
    </location>
</feature>
<evidence type="ECO:0000256" key="6">
    <source>
        <dbReference type="RuleBase" id="RU004057"/>
    </source>
</evidence>
<comment type="caution">
    <text evidence="9">The sequence shown here is derived from an EMBL/GenBank/DDBJ whole genome shotgun (WGS) entry which is preliminary data.</text>
</comment>
<gene>
    <name evidence="9" type="ORF">OCV88_13295</name>
</gene>
<name>A0ABT2TM61_9FIRM</name>
<dbReference type="PANTHER" id="PTHR30625">
    <property type="entry name" value="PROTEIN TOLQ"/>
    <property type="match status" value="1"/>
</dbReference>
<evidence type="ECO:0000256" key="5">
    <source>
        <dbReference type="ARBA" id="ARBA00023136"/>
    </source>
</evidence>
<reference evidence="9 10" key="1">
    <citation type="journal article" date="2021" name="ISME Commun">
        <title>Automated analysis of genomic sequences facilitates high-throughput and comprehensive description of bacteria.</title>
        <authorList>
            <person name="Hitch T.C.A."/>
        </authorList>
    </citation>
    <scope>NUCLEOTIDE SEQUENCE [LARGE SCALE GENOMIC DNA]</scope>
    <source>
        <strain evidence="9 10">Sanger_109</strain>
    </source>
</reference>
<feature type="transmembrane region" description="Helical" evidence="7">
    <location>
        <begin position="123"/>
        <end position="147"/>
    </location>
</feature>